<dbReference type="Pfam" id="PF03401">
    <property type="entry name" value="TctC"/>
    <property type="match status" value="1"/>
</dbReference>
<keyword evidence="3" id="KW-0675">Receptor</keyword>
<dbReference type="PANTHER" id="PTHR42928">
    <property type="entry name" value="TRICARBOXYLATE-BINDING PROTEIN"/>
    <property type="match status" value="1"/>
</dbReference>
<gene>
    <name evidence="3" type="ORF">PIGHUM_00488</name>
</gene>
<dbReference type="Proteomes" id="UP000277294">
    <property type="component" value="Unassembled WGS sequence"/>
</dbReference>
<dbReference type="InterPro" id="IPR042100">
    <property type="entry name" value="Bug_dom1"/>
</dbReference>
<dbReference type="AlphaFoldDB" id="A0A3P4AWM2"/>
<reference evidence="3 4" key="1">
    <citation type="submission" date="2018-10" db="EMBL/GenBank/DDBJ databases">
        <authorList>
            <person name="Criscuolo A."/>
        </authorList>
    </citation>
    <scope>NUCLEOTIDE SEQUENCE [LARGE SCALE GENOMIC DNA]</scope>
    <source>
        <strain evidence="3">DnA1</strain>
    </source>
</reference>
<dbReference type="Gene3D" id="3.40.190.10">
    <property type="entry name" value="Periplasmic binding protein-like II"/>
    <property type="match status" value="1"/>
</dbReference>
<dbReference type="EMBL" id="UWPJ01000005">
    <property type="protein sequence ID" value="VCU68437.1"/>
    <property type="molecule type" value="Genomic_DNA"/>
</dbReference>
<dbReference type="PANTHER" id="PTHR42928:SF5">
    <property type="entry name" value="BLR1237 PROTEIN"/>
    <property type="match status" value="1"/>
</dbReference>
<protein>
    <submittedName>
        <fullName evidence="3">Tripartite tricarboxylate transporter family receptor</fullName>
    </submittedName>
</protein>
<evidence type="ECO:0000256" key="1">
    <source>
        <dbReference type="ARBA" id="ARBA00006987"/>
    </source>
</evidence>
<dbReference type="RefSeq" id="WP_160142114.1">
    <property type="nucleotide sequence ID" value="NZ_UWPJ01000005.1"/>
</dbReference>
<organism evidence="3 4">
    <name type="scientific">Pigmentiphaga humi</name>
    <dbReference type="NCBI Taxonomy" id="2478468"/>
    <lineage>
        <taxon>Bacteria</taxon>
        <taxon>Pseudomonadati</taxon>
        <taxon>Pseudomonadota</taxon>
        <taxon>Betaproteobacteria</taxon>
        <taxon>Burkholderiales</taxon>
        <taxon>Alcaligenaceae</taxon>
        <taxon>Pigmentiphaga</taxon>
    </lineage>
</organism>
<accession>A0A3P4AWM2</accession>
<evidence type="ECO:0000256" key="2">
    <source>
        <dbReference type="SAM" id="SignalP"/>
    </source>
</evidence>
<dbReference type="SUPFAM" id="SSF53850">
    <property type="entry name" value="Periplasmic binding protein-like II"/>
    <property type="match status" value="1"/>
</dbReference>
<feature type="signal peptide" evidence="2">
    <location>
        <begin position="1"/>
        <end position="38"/>
    </location>
</feature>
<comment type="similarity">
    <text evidence="1">Belongs to the UPF0065 (bug) family.</text>
</comment>
<keyword evidence="4" id="KW-1185">Reference proteome</keyword>
<proteinExistence type="inferred from homology"/>
<dbReference type="PIRSF" id="PIRSF017082">
    <property type="entry name" value="YflP"/>
    <property type="match status" value="1"/>
</dbReference>
<evidence type="ECO:0000313" key="3">
    <source>
        <dbReference type="EMBL" id="VCU68437.1"/>
    </source>
</evidence>
<feature type="chain" id="PRO_5017959596" evidence="2">
    <location>
        <begin position="39"/>
        <end position="337"/>
    </location>
</feature>
<keyword evidence="2" id="KW-0732">Signal</keyword>
<name>A0A3P4AWM2_9BURK</name>
<dbReference type="Gene3D" id="3.40.190.150">
    <property type="entry name" value="Bordetella uptake gene, domain 1"/>
    <property type="match status" value="1"/>
</dbReference>
<evidence type="ECO:0000313" key="4">
    <source>
        <dbReference type="Proteomes" id="UP000277294"/>
    </source>
</evidence>
<dbReference type="InterPro" id="IPR005064">
    <property type="entry name" value="BUG"/>
</dbReference>
<dbReference type="CDD" id="cd07012">
    <property type="entry name" value="PBP2_Bug_TTT"/>
    <property type="match status" value="1"/>
</dbReference>
<dbReference type="OrthoDB" id="8680284at2"/>
<sequence length="337" mass="35121">MKPIIPGADKRHRSFAARAGLPALFGAALLAGAGPAAAQLFDGGRVSIIVSGRAGSSFDNAARLVAEPLSKEWGVPVVVDNRAGASGVIGAAHVAKAPPDGRTMLLGTTPFVQAPHLLRNAGYDPVASFAPVAQLFNAQLWLGINAGLPAKTLKEFVAYAGRPEAKLSFASPGQGSTPHLNSVILMQQAKIDMLHVPYNGIPPGVMDVAGGRVGSIFASYSDLLPQVQAGSMRILASTGSARSPISPNIPTLKELGYDGFEVVGFGGLLVPAGTPPELTAKMAASVHKVLARPEIKARLLELGFEPVDNDQRGFGELVRTQNAFWGKMIQDANIKVE</sequence>